<reference evidence="1" key="4">
    <citation type="submission" date="2025-09" db="UniProtKB">
        <authorList>
            <consortium name="Ensembl"/>
        </authorList>
    </citation>
    <scope>IDENTIFICATION</scope>
    <source>
        <strain evidence="1">JP 163 A</strain>
    </source>
</reference>
<dbReference type="InParanoid" id="A0A3B5QS49"/>
<reference evidence="1" key="3">
    <citation type="submission" date="2025-08" db="UniProtKB">
        <authorList>
            <consortium name="Ensembl"/>
        </authorList>
    </citation>
    <scope>IDENTIFICATION</scope>
    <source>
        <strain evidence="1">JP 163 A</strain>
    </source>
</reference>
<accession>A0A3B5QS49</accession>
<keyword evidence="2" id="KW-1185">Reference proteome</keyword>
<reference evidence="2" key="1">
    <citation type="submission" date="2012-01" db="EMBL/GenBank/DDBJ databases">
        <authorList>
            <person name="Walter R."/>
            <person name="Schartl M."/>
            <person name="Warren W."/>
        </authorList>
    </citation>
    <scope>NUCLEOTIDE SEQUENCE [LARGE SCALE GENOMIC DNA]</scope>
    <source>
        <strain evidence="2">JP 163 A</strain>
    </source>
</reference>
<dbReference type="Proteomes" id="UP000002852">
    <property type="component" value="Unassembled WGS sequence"/>
</dbReference>
<name>A0A3B5QS49_XIPMA</name>
<dbReference type="AlphaFoldDB" id="A0A3B5QS49"/>
<reference evidence="2" key="2">
    <citation type="journal article" date="2013" name="Nat. Genet.">
        <title>The genome of the platyfish, Xiphophorus maculatus, provides insights into evolutionary adaptation and several complex traits.</title>
        <authorList>
            <person name="Schartl M."/>
            <person name="Walter R.B."/>
            <person name="Shen Y."/>
            <person name="Garcia T."/>
            <person name="Catchen J."/>
            <person name="Amores A."/>
            <person name="Braasch I."/>
            <person name="Chalopin D."/>
            <person name="Volff J.N."/>
            <person name="Lesch K.P."/>
            <person name="Bisazza A."/>
            <person name="Minx P."/>
            <person name="Hillier L."/>
            <person name="Wilson R.K."/>
            <person name="Fuerstenberg S."/>
            <person name="Boore J."/>
            <person name="Searle S."/>
            <person name="Postlethwait J.H."/>
            <person name="Warren W.C."/>
        </authorList>
    </citation>
    <scope>NUCLEOTIDE SEQUENCE [LARGE SCALE GENOMIC DNA]</scope>
    <source>
        <strain evidence="2">JP 163 A</strain>
    </source>
</reference>
<evidence type="ECO:0000313" key="1">
    <source>
        <dbReference type="Ensembl" id="ENSXMAP00000034003.1"/>
    </source>
</evidence>
<protein>
    <submittedName>
        <fullName evidence="1">Uncharacterized protein</fullName>
    </submittedName>
</protein>
<evidence type="ECO:0000313" key="2">
    <source>
        <dbReference type="Proteomes" id="UP000002852"/>
    </source>
</evidence>
<dbReference type="Ensembl" id="ENSXMAT00000029560.1">
    <property type="protein sequence ID" value="ENSXMAP00000034003.1"/>
    <property type="gene ID" value="ENSXMAG00000024878.1"/>
</dbReference>
<sequence length="87" mass="10471">YLYKYRKIVLEETLRTSVKYLKLEQTLQHDNDTKPTSKPTKKWVRMRKLKVLRNARTPQGRGHVSNIQALRVRIRSLRNSCRKISFM</sequence>
<organism evidence="1 2">
    <name type="scientific">Xiphophorus maculatus</name>
    <name type="common">Southern platyfish</name>
    <name type="synonym">Platypoecilus maculatus</name>
    <dbReference type="NCBI Taxonomy" id="8083"/>
    <lineage>
        <taxon>Eukaryota</taxon>
        <taxon>Metazoa</taxon>
        <taxon>Chordata</taxon>
        <taxon>Craniata</taxon>
        <taxon>Vertebrata</taxon>
        <taxon>Euteleostomi</taxon>
        <taxon>Actinopterygii</taxon>
        <taxon>Neopterygii</taxon>
        <taxon>Teleostei</taxon>
        <taxon>Neoteleostei</taxon>
        <taxon>Acanthomorphata</taxon>
        <taxon>Ovalentaria</taxon>
        <taxon>Atherinomorphae</taxon>
        <taxon>Cyprinodontiformes</taxon>
        <taxon>Poeciliidae</taxon>
        <taxon>Poeciliinae</taxon>
        <taxon>Xiphophorus</taxon>
    </lineage>
</organism>
<proteinExistence type="predicted"/>